<dbReference type="KEGG" id="maq:Maqu_0394"/>
<sequence length="342" mass="38864">MRLAVSMAEQVFLELSAEEQRDILQTVAPQLARSASVLEKDVWVCWTLQALFSMPGAHPMAFKGGTSLSKVYDVIDRFSEDVDITLDYRAFEDGFDPFAGGVSRTKTKQFSERLKSYVFAYANEVVVPHLESELAKLPVSEHRTVELDDGGEKIWVTYPSVIEDSGQYIRSQVLIELGGRNVIDPNETHIVCPYISELTQDLVYPSSEVVVLSPERTFWEKATLIHVECSRGKLRDSAERLSRHWYDLVMLAEHPAGRSAVKNRELLEDVVRHKKVFFHTGYANYDECLDGRLKLLPETDTLEGLRGDYEKMVGAGMMYSTPPDFEEIVDSIRDLESRVNSW</sequence>
<dbReference type="Pfam" id="PF08843">
    <property type="entry name" value="AbiEii"/>
    <property type="match status" value="1"/>
</dbReference>
<gene>
    <name evidence="1" type="ordered locus">Maqu_0394</name>
</gene>
<organism evidence="1 2">
    <name type="scientific">Marinobacter nauticus (strain ATCC 700491 / DSM 11845 / VT8)</name>
    <name type="common">Marinobacter aquaeolei</name>
    <dbReference type="NCBI Taxonomy" id="351348"/>
    <lineage>
        <taxon>Bacteria</taxon>
        <taxon>Pseudomonadati</taxon>
        <taxon>Pseudomonadota</taxon>
        <taxon>Gammaproteobacteria</taxon>
        <taxon>Pseudomonadales</taxon>
        <taxon>Marinobacteraceae</taxon>
        <taxon>Marinobacter</taxon>
    </lineage>
</organism>
<dbReference type="Proteomes" id="UP000000998">
    <property type="component" value="Chromosome"/>
</dbReference>
<dbReference type="AlphaFoldDB" id="A1TXM9"/>
<evidence type="ECO:0000313" key="1">
    <source>
        <dbReference type="EMBL" id="ABM17498.1"/>
    </source>
</evidence>
<dbReference type="eggNOG" id="COG2253">
    <property type="taxonomic scope" value="Bacteria"/>
</dbReference>
<dbReference type="RefSeq" id="WP_011783946.1">
    <property type="nucleotide sequence ID" value="NC_008740.1"/>
</dbReference>
<dbReference type="EMBL" id="CP000514">
    <property type="protein sequence ID" value="ABM17498.1"/>
    <property type="molecule type" value="Genomic_DNA"/>
</dbReference>
<reference evidence="2" key="1">
    <citation type="journal article" date="2011" name="Appl. Environ. Microbiol.">
        <title>Genomic potential of Marinobacter aquaeolei, a biogeochemical 'opportunitroph'.</title>
        <authorList>
            <person name="Singer E."/>
            <person name="Webb E.A."/>
            <person name="Nelson W.C."/>
            <person name="Heidelberg J.F."/>
            <person name="Ivanova N."/>
            <person name="Pati A."/>
            <person name="Edwards K.J."/>
        </authorList>
    </citation>
    <scope>NUCLEOTIDE SEQUENCE [LARGE SCALE GENOMIC DNA]</scope>
    <source>
        <strain evidence="2">ATCC 700491 / DSM 11845 / VT8</strain>
    </source>
</reference>
<evidence type="ECO:0008006" key="3">
    <source>
        <dbReference type="Google" id="ProtNLM"/>
    </source>
</evidence>
<accession>A1TXM9</accession>
<dbReference type="InterPro" id="IPR014942">
    <property type="entry name" value="AbiEii"/>
</dbReference>
<proteinExistence type="predicted"/>
<dbReference type="STRING" id="351348.Maqu_0394"/>
<evidence type="ECO:0000313" key="2">
    <source>
        <dbReference type="Proteomes" id="UP000000998"/>
    </source>
</evidence>
<protein>
    <recommendedName>
        <fullName evidence="3">Nucleotidyl transferase</fullName>
    </recommendedName>
</protein>
<dbReference type="HOGENOM" id="CLU_066201_0_0_6"/>
<name>A1TXM9_MARN8</name>
<dbReference type="Gene3D" id="3.10.450.620">
    <property type="entry name" value="JHP933, nucleotidyltransferase-like core domain"/>
    <property type="match status" value="1"/>
</dbReference>